<dbReference type="PANTHER" id="PTHR11102">
    <property type="entry name" value="SEL-1-LIKE PROTEIN"/>
    <property type="match status" value="1"/>
</dbReference>
<dbReference type="Gene3D" id="1.25.40.10">
    <property type="entry name" value="Tetratricopeptide repeat domain"/>
    <property type="match status" value="2"/>
</dbReference>
<dbReference type="SUPFAM" id="SSF81901">
    <property type="entry name" value="HCP-like"/>
    <property type="match status" value="1"/>
</dbReference>
<name>A0A498DFJ8_9BACI</name>
<accession>A0A498DFJ8</accession>
<reference evidence="1 2" key="1">
    <citation type="submission" date="2018-10" db="EMBL/GenBank/DDBJ databases">
        <title>Oceanobacillus sp. YLB-02 draft genome.</title>
        <authorList>
            <person name="Yu L."/>
        </authorList>
    </citation>
    <scope>NUCLEOTIDE SEQUENCE [LARGE SCALE GENOMIC DNA]</scope>
    <source>
        <strain evidence="1 2">YLB-02</strain>
    </source>
</reference>
<dbReference type="AlphaFoldDB" id="A0A498DFJ8"/>
<dbReference type="Proteomes" id="UP000270219">
    <property type="component" value="Unassembled WGS sequence"/>
</dbReference>
<comment type="caution">
    <text evidence="1">The sequence shown here is derived from an EMBL/GenBank/DDBJ whole genome shotgun (WGS) entry which is preliminary data.</text>
</comment>
<dbReference type="InterPro" id="IPR006597">
    <property type="entry name" value="Sel1-like"/>
</dbReference>
<dbReference type="InterPro" id="IPR050767">
    <property type="entry name" value="Sel1_AlgK"/>
</dbReference>
<dbReference type="PANTHER" id="PTHR11102:SF160">
    <property type="entry name" value="ERAD-ASSOCIATED E3 UBIQUITIN-PROTEIN LIGASE COMPONENT HRD3"/>
    <property type="match status" value="1"/>
</dbReference>
<dbReference type="EMBL" id="RCHR01000002">
    <property type="protein sequence ID" value="RLL46711.1"/>
    <property type="molecule type" value="Genomic_DNA"/>
</dbReference>
<proteinExistence type="predicted"/>
<dbReference type="SMART" id="SM00671">
    <property type="entry name" value="SEL1"/>
    <property type="match status" value="6"/>
</dbReference>
<sequence>MNIQGLIKLLREGNSSEVLHEITKLENTDERIHCIHEILESWSKGKNNIPEDIAILLEQLLSLKVYQEKYEDILLKDFLTIIKELLFPTEDLSVIFLEEAEWREVKTLYCDAMKGDSNAQTQLAHFYKDIDRHEWAFRWFKAAADLGNMDASYWLGNYYYDGKVVEKDDAKTYAYYQKAAKAGHPDAMNNYADMYLRGEYVEKDEKRAFELFSKAAELGVPEAMYTLGYMCDNGVGTEKNLDKSNEWYRESAIHGDNFAANKLGHRAFEKGDDKEALAWYRLAADRGDRYGEFNLGLCYETGIGTEINERIAKQWYQKAAIKGDEQAKNRLKRFK</sequence>
<evidence type="ECO:0000313" key="2">
    <source>
        <dbReference type="Proteomes" id="UP000270219"/>
    </source>
</evidence>
<gene>
    <name evidence="1" type="ORF">D8M04_05775</name>
</gene>
<evidence type="ECO:0000313" key="1">
    <source>
        <dbReference type="EMBL" id="RLL46711.1"/>
    </source>
</evidence>
<dbReference type="OrthoDB" id="7056571at2"/>
<dbReference type="RefSeq" id="WP_121521962.1">
    <property type="nucleotide sequence ID" value="NZ_RCHR01000002.1"/>
</dbReference>
<protein>
    <submittedName>
        <fullName evidence="1">Sel1 repeat family protein</fullName>
    </submittedName>
</protein>
<keyword evidence="2" id="KW-1185">Reference proteome</keyword>
<dbReference type="Pfam" id="PF08238">
    <property type="entry name" value="Sel1"/>
    <property type="match status" value="6"/>
</dbReference>
<dbReference type="InterPro" id="IPR011990">
    <property type="entry name" value="TPR-like_helical_dom_sf"/>
</dbReference>
<organism evidence="1 2">
    <name type="scientific">Oceanobacillus piezotolerans</name>
    <dbReference type="NCBI Taxonomy" id="2448030"/>
    <lineage>
        <taxon>Bacteria</taxon>
        <taxon>Bacillati</taxon>
        <taxon>Bacillota</taxon>
        <taxon>Bacilli</taxon>
        <taxon>Bacillales</taxon>
        <taxon>Bacillaceae</taxon>
        <taxon>Oceanobacillus</taxon>
    </lineage>
</organism>